<dbReference type="Gene3D" id="3.80.10.10">
    <property type="entry name" value="Ribonuclease Inhibitor"/>
    <property type="match status" value="1"/>
</dbReference>
<dbReference type="SMART" id="SM00367">
    <property type="entry name" value="LRR_CC"/>
    <property type="match status" value="7"/>
</dbReference>
<protein>
    <recommendedName>
        <fullName evidence="2">F-box/LRR-repeat protein 15-like leucin rich repeat domain-containing protein</fullName>
    </recommendedName>
</protein>
<gene>
    <name evidence="3" type="ORF">K7432_009551</name>
</gene>
<accession>A0ABR2WQ67</accession>
<dbReference type="InterPro" id="IPR057207">
    <property type="entry name" value="FBXL15_LRR"/>
</dbReference>
<dbReference type="SUPFAM" id="SSF81383">
    <property type="entry name" value="F-box domain"/>
    <property type="match status" value="1"/>
</dbReference>
<keyword evidence="4" id="KW-1185">Reference proteome</keyword>
<feature type="domain" description="F-box/LRR-repeat protein 15-like leucin rich repeat" evidence="2">
    <location>
        <begin position="147"/>
        <end position="273"/>
    </location>
</feature>
<dbReference type="InterPro" id="IPR050648">
    <property type="entry name" value="F-box_LRR-repeat"/>
</dbReference>
<dbReference type="Proteomes" id="UP001479436">
    <property type="component" value="Unassembled WGS sequence"/>
</dbReference>
<dbReference type="Pfam" id="PF25372">
    <property type="entry name" value="DUF7885"/>
    <property type="match status" value="1"/>
</dbReference>
<dbReference type="InterPro" id="IPR006553">
    <property type="entry name" value="Leu-rich_rpt_Cys-con_subtyp"/>
</dbReference>
<evidence type="ECO:0000259" key="2">
    <source>
        <dbReference type="Pfam" id="PF25372"/>
    </source>
</evidence>
<evidence type="ECO:0000313" key="3">
    <source>
        <dbReference type="EMBL" id="KAK9763614.1"/>
    </source>
</evidence>
<dbReference type="InterPro" id="IPR032675">
    <property type="entry name" value="LRR_dom_sf"/>
</dbReference>
<reference evidence="3 4" key="1">
    <citation type="submission" date="2023-04" db="EMBL/GenBank/DDBJ databases">
        <title>Genome of Basidiobolus ranarum AG-B5.</title>
        <authorList>
            <person name="Stajich J.E."/>
            <person name="Carter-House D."/>
            <person name="Gryganskyi A."/>
        </authorList>
    </citation>
    <scope>NUCLEOTIDE SEQUENCE [LARGE SCALE GENOMIC DNA]</scope>
    <source>
        <strain evidence="3 4">AG-B5</strain>
    </source>
</reference>
<dbReference type="InterPro" id="IPR036047">
    <property type="entry name" value="F-box-like_dom_sf"/>
</dbReference>
<evidence type="ECO:0000256" key="1">
    <source>
        <dbReference type="ARBA" id="ARBA00022786"/>
    </source>
</evidence>
<dbReference type="PANTHER" id="PTHR13382">
    <property type="entry name" value="MITOCHONDRIAL ATP SYNTHASE COUPLING FACTOR B"/>
    <property type="match status" value="1"/>
</dbReference>
<sequence>MSETMLDISCLPYELVAHTCTFLNRLDLYHCTLINRRWNFCGTPRLYYAPWSQYVASWHKLVDTLHLSTFSETSTFQPNLQNYVQYLDFSELYYVVSDELIGQLSLLCPNITTLIFEIPKNLSDQSIVQLSKSSTKLTTLMLRQCGQVTDFSVLQLLYASPSLRHVELTNASRITDLSILGLIRVADSLEVLHLSISTVTDLPLMELFLHSKKLKKVNLSHCWLITECPILILLEKAKSLEWLDLSFCEKLTDNIFRSLKLLTNLTHLNLAGCRNLSKEMILELRRCLPNLNIIAEIKSPRTTALELLMLS</sequence>
<organism evidence="3 4">
    <name type="scientific">Basidiobolus ranarum</name>
    <dbReference type="NCBI Taxonomy" id="34480"/>
    <lineage>
        <taxon>Eukaryota</taxon>
        <taxon>Fungi</taxon>
        <taxon>Fungi incertae sedis</taxon>
        <taxon>Zoopagomycota</taxon>
        <taxon>Entomophthoromycotina</taxon>
        <taxon>Basidiobolomycetes</taxon>
        <taxon>Basidiobolales</taxon>
        <taxon>Basidiobolaceae</taxon>
        <taxon>Basidiobolus</taxon>
    </lineage>
</organism>
<keyword evidence="1" id="KW-0833">Ubl conjugation pathway</keyword>
<dbReference type="EMBL" id="JASJQH010000596">
    <property type="protein sequence ID" value="KAK9763614.1"/>
    <property type="molecule type" value="Genomic_DNA"/>
</dbReference>
<evidence type="ECO:0000313" key="4">
    <source>
        <dbReference type="Proteomes" id="UP001479436"/>
    </source>
</evidence>
<name>A0ABR2WQ67_9FUNG</name>
<dbReference type="SUPFAM" id="SSF52047">
    <property type="entry name" value="RNI-like"/>
    <property type="match status" value="1"/>
</dbReference>
<proteinExistence type="predicted"/>
<comment type="caution">
    <text evidence="3">The sequence shown here is derived from an EMBL/GenBank/DDBJ whole genome shotgun (WGS) entry which is preliminary data.</text>
</comment>